<evidence type="ECO:0000256" key="5">
    <source>
        <dbReference type="ARBA" id="ARBA00023027"/>
    </source>
</evidence>
<dbReference type="InterPro" id="IPR014026">
    <property type="entry name" value="UDP-Glc/GDP-Man_DH_dimer"/>
</dbReference>
<proteinExistence type="inferred from homology"/>
<comment type="catalytic activity">
    <reaction evidence="6 7">
        <text>UDP-alpha-D-glucose + 2 NAD(+) + H2O = UDP-alpha-D-glucuronate + 2 NADH + 3 H(+)</text>
        <dbReference type="Rhea" id="RHEA:23596"/>
        <dbReference type="ChEBI" id="CHEBI:15377"/>
        <dbReference type="ChEBI" id="CHEBI:15378"/>
        <dbReference type="ChEBI" id="CHEBI:57540"/>
        <dbReference type="ChEBI" id="CHEBI:57945"/>
        <dbReference type="ChEBI" id="CHEBI:58052"/>
        <dbReference type="ChEBI" id="CHEBI:58885"/>
        <dbReference type="EC" id="1.1.1.22"/>
    </reaction>
</comment>
<dbReference type="RefSeq" id="WP_160820930.1">
    <property type="nucleotide sequence ID" value="NZ_JBHSXE010000001.1"/>
</dbReference>
<dbReference type="InterPro" id="IPR036291">
    <property type="entry name" value="NAD(P)-bd_dom_sf"/>
</dbReference>
<accession>A0ABW2CID1</accession>
<dbReference type="Gene3D" id="1.20.5.100">
    <property type="entry name" value="Cytochrome c1, transmembrane anchor, C-terminal"/>
    <property type="match status" value="1"/>
</dbReference>
<evidence type="ECO:0000256" key="1">
    <source>
        <dbReference type="ARBA" id="ARBA00004701"/>
    </source>
</evidence>
<dbReference type="InterPro" id="IPR014027">
    <property type="entry name" value="UDP-Glc/GDP-Man_DH_C"/>
</dbReference>
<evidence type="ECO:0000313" key="10">
    <source>
        <dbReference type="Proteomes" id="UP001596380"/>
    </source>
</evidence>
<evidence type="ECO:0000256" key="7">
    <source>
        <dbReference type="PIRNR" id="PIRNR000124"/>
    </source>
</evidence>
<dbReference type="NCBIfam" id="TIGR03026">
    <property type="entry name" value="NDP-sugDHase"/>
    <property type="match status" value="1"/>
</dbReference>
<evidence type="ECO:0000259" key="8">
    <source>
        <dbReference type="SMART" id="SM00984"/>
    </source>
</evidence>
<dbReference type="EMBL" id="JBHSXS010000005">
    <property type="protein sequence ID" value="MFC6880463.1"/>
    <property type="molecule type" value="Genomic_DNA"/>
</dbReference>
<dbReference type="InterPro" id="IPR036220">
    <property type="entry name" value="UDP-Glc/GDP-Man_DH_C_sf"/>
</dbReference>
<reference evidence="10" key="1">
    <citation type="journal article" date="2019" name="Int. J. Syst. Evol. Microbiol.">
        <title>The Global Catalogue of Microorganisms (GCM) 10K type strain sequencing project: providing services to taxonomists for standard genome sequencing and annotation.</title>
        <authorList>
            <consortium name="The Broad Institute Genomics Platform"/>
            <consortium name="The Broad Institute Genome Sequencing Center for Infectious Disease"/>
            <person name="Wu L."/>
            <person name="Ma J."/>
        </authorList>
    </citation>
    <scope>NUCLEOTIDE SEQUENCE [LARGE SCALE GENOMIC DNA]</scope>
    <source>
        <strain evidence="10">JCM 3369</strain>
    </source>
</reference>
<dbReference type="PIRSF" id="PIRSF500134">
    <property type="entry name" value="UDPglc_DH_bac"/>
    <property type="match status" value="1"/>
</dbReference>
<name>A0ABW2CID1_9ACTN</name>
<dbReference type="InterPro" id="IPR017476">
    <property type="entry name" value="UDP-Glc/GDP-Man"/>
</dbReference>
<dbReference type="Proteomes" id="UP001596380">
    <property type="component" value="Unassembled WGS sequence"/>
</dbReference>
<dbReference type="SUPFAM" id="SSF52413">
    <property type="entry name" value="UDP-glucose/GDP-mannose dehydrogenase C-terminal domain"/>
    <property type="match status" value="1"/>
</dbReference>
<evidence type="ECO:0000256" key="4">
    <source>
        <dbReference type="ARBA" id="ARBA00023002"/>
    </source>
</evidence>
<dbReference type="SUPFAM" id="SSF48179">
    <property type="entry name" value="6-phosphogluconate dehydrogenase C-terminal domain-like"/>
    <property type="match status" value="1"/>
</dbReference>
<dbReference type="PANTHER" id="PTHR43750">
    <property type="entry name" value="UDP-GLUCOSE 6-DEHYDROGENASE TUAD"/>
    <property type="match status" value="1"/>
</dbReference>
<dbReference type="PIRSF" id="PIRSF000124">
    <property type="entry name" value="UDPglc_GDPman_dh"/>
    <property type="match status" value="1"/>
</dbReference>
<dbReference type="SMART" id="SM00984">
    <property type="entry name" value="UDPG_MGDP_dh_C"/>
    <property type="match status" value="1"/>
</dbReference>
<dbReference type="Pfam" id="PF00984">
    <property type="entry name" value="UDPG_MGDP_dh"/>
    <property type="match status" value="1"/>
</dbReference>
<dbReference type="InterPro" id="IPR028357">
    <property type="entry name" value="UDPglc_DH_bac"/>
</dbReference>
<evidence type="ECO:0000313" key="9">
    <source>
        <dbReference type="EMBL" id="MFC6880463.1"/>
    </source>
</evidence>
<dbReference type="SUPFAM" id="SSF51735">
    <property type="entry name" value="NAD(P)-binding Rossmann-fold domains"/>
    <property type="match status" value="1"/>
</dbReference>
<evidence type="ECO:0000256" key="2">
    <source>
        <dbReference type="ARBA" id="ARBA00006601"/>
    </source>
</evidence>
<comment type="pathway">
    <text evidence="1">Nucleotide-sugar biosynthesis; UDP-alpha-D-glucuronate biosynthesis; UDP-alpha-D-glucuronate from UDP-alpha-D-glucose: step 1/1.</text>
</comment>
<dbReference type="InterPro" id="IPR008927">
    <property type="entry name" value="6-PGluconate_DH-like_C_sf"/>
</dbReference>
<dbReference type="Pfam" id="PF03720">
    <property type="entry name" value="UDPG_MGDP_dh_C"/>
    <property type="match status" value="1"/>
</dbReference>
<protein>
    <recommendedName>
        <fullName evidence="3 7">UDP-glucose 6-dehydrogenase</fullName>
        <ecNumber evidence="3 7">1.1.1.22</ecNumber>
    </recommendedName>
</protein>
<comment type="caution">
    <text evidence="9">The sequence shown here is derived from an EMBL/GenBank/DDBJ whole genome shotgun (WGS) entry which is preliminary data.</text>
</comment>
<comment type="similarity">
    <text evidence="2 7">Belongs to the UDP-glucose/GDP-mannose dehydrogenase family.</text>
</comment>
<dbReference type="GO" id="GO:0016491">
    <property type="term" value="F:oxidoreductase activity"/>
    <property type="evidence" value="ECO:0007669"/>
    <property type="project" value="UniProtKB-KW"/>
</dbReference>
<feature type="domain" description="UDP-glucose/GDP-mannose dehydrogenase C-terminal" evidence="8">
    <location>
        <begin position="326"/>
        <end position="427"/>
    </location>
</feature>
<keyword evidence="10" id="KW-1185">Reference proteome</keyword>
<organism evidence="9 10">
    <name type="scientific">Actinomadura yumaensis</name>
    <dbReference type="NCBI Taxonomy" id="111807"/>
    <lineage>
        <taxon>Bacteria</taxon>
        <taxon>Bacillati</taxon>
        <taxon>Actinomycetota</taxon>
        <taxon>Actinomycetes</taxon>
        <taxon>Streptosporangiales</taxon>
        <taxon>Thermomonosporaceae</taxon>
        <taxon>Actinomadura</taxon>
    </lineage>
</organism>
<dbReference type="Pfam" id="PF03721">
    <property type="entry name" value="UDPG_MGDP_dh_N"/>
    <property type="match status" value="1"/>
</dbReference>
<evidence type="ECO:0000256" key="3">
    <source>
        <dbReference type="ARBA" id="ARBA00012954"/>
    </source>
</evidence>
<keyword evidence="4 7" id="KW-0560">Oxidoreductase</keyword>
<sequence length="443" mass="47780">MNATESPRLTVIGTGYLGATHAICMAVLGYEVLGVDVDEGKIAKLASGEVPFFEPGLPELLAKALESGRLRFTTSFEEAGGFGDVHFLCVGTPQQPGSDAADLTYVDAAVRALAPYLDRRALVVGKSTVPVGTAKRLTEVIQDLAPAGTDVELAWNPEFLREGFAVDDTMRPDRMVFGVASQWAEDRLRAAFKPVLDLGTPVVRTDLATAELVKVAANSFLATKISYINAMAEVCEAVGADIKDLADSLALDDRIGGKFLKPGLGFGGGCLPKDIRAFAHRAEEIGVGQAVSFLREVDDINRRRRARTVDLVRELLGGQISGKRIAAWGAAFKPNSDDIRDAPALDVARTMHGLGGHVRVFDPAALDNARRAFPELRYGDSALDVAENADVVVLLTEWSDFREIDPAALAEVVREKRIVDGRHALDAERWRAAGWEYRALGRS</sequence>
<dbReference type="InterPro" id="IPR001732">
    <property type="entry name" value="UDP-Glc/GDP-Man_DH_N"/>
</dbReference>
<dbReference type="Gene3D" id="3.40.50.720">
    <property type="entry name" value="NAD(P)-binding Rossmann-like Domain"/>
    <property type="match status" value="2"/>
</dbReference>
<keyword evidence="5 7" id="KW-0520">NAD</keyword>
<gene>
    <name evidence="9" type="ORF">ACFQKB_11890</name>
</gene>
<evidence type="ECO:0000256" key="6">
    <source>
        <dbReference type="ARBA" id="ARBA00047473"/>
    </source>
</evidence>
<dbReference type="EC" id="1.1.1.22" evidence="3 7"/>
<dbReference type="PANTHER" id="PTHR43750:SF3">
    <property type="entry name" value="UDP-GLUCOSE 6-DEHYDROGENASE TUAD"/>
    <property type="match status" value="1"/>
</dbReference>